<feature type="compositionally biased region" description="Basic and acidic residues" evidence="1">
    <location>
        <begin position="422"/>
        <end position="432"/>
    </location>
</feature>
<protein>
    <submittedName>
        <fullName evidence="2">Uncharacterized protein</fullName>
    </submittedName>
</protein>
<evidence type="ECO:0000256" key="1">
    <source>
        <dbReference type="SAM" id="MobiDB-lite"/>
    </source>
</evidence>
<evidence type="ECO:0000313" key="2">
    <source>
        <dbReference type="EMBL" id="CUG87856.1"/>
    </source>
</evidence>
<dbReference type="Proteomes" id="UP000051952">
    <property type="component" value="Unassembled WGS sequence"/>
</dbReference>
<dbReference type="AlphaFoldDB" id="A0A0S4JEK8"/>
<organism evidence="2 3">
    <name type="scientific">Bodo saltans</name>
    <name type="common">Flagellated protozoan</name>
    <dbReference type="NCBI Taxonomy" id="75058"/>
    <lineage>
        <taxon>Eukaryota</taxon>
        <taxon>Discoba</taxon>
        <taxon>Euglenozoa</taxon>
        <taxon>Kinetoplastea</taxon>
        <taxon>Metakinetoplastina</taxon>
        <taxon>Eubodonida</taxon>
        <taxon>Bodonidae</taxon>
        <taxon>Bodo</taxon>
    </lineage>
</organism>
<gene>
    <name evidence="2" type="ORF">BSAL_12360</name>
</gene>
<feature type="compositionally biased region" description="Polar residues" evidence="1">
    <location>
        <begin position="449"/>
        <end position="464"/>
    </location>
</feature>
<proteinExistence type="predicted"/>
<dbReference type="VEuPathDB" id="TriTrypDB:BSAL_12360"/>
<feature type="region of interest" description="Disordered" evidence="1">
    <location>
        <begin position="266"/>
        <end position="303"/>
    </location>
</feature>
<keyword evidence="3" id="KW-1185">Reference proteome</keyword>
<name>A0A0S4JEK8_BODSA</name>
<feature type="compositionally biased region" description="Pro residues" evidence="1">
    <location>
        <begin position="194"/>
        <end position="204"/>
    </location>
</feature>
<feature type="region of interest" description="Disordered" evidence="1">
    <location>
        <begin position="189"/>
        <end position="225"/>
    </location>
</feature>
<accession>A0A0S4JEK8</accession>
<dbReference type="EMBL" id="CYKH01001593">
    <property type="protein sequence ID" value="CUG87856.1"/>
    <property type="molecule type" value="Genomic_DNA"/>
</dbReference>
<feature type="compositionally biased region" description="Low complexity" evidence="1">
    <location>
        <begin position="205"/>
        <end position="214"/>
    </location>
</feature>
<evidence type="ECO:0000313" key="3">
    <source>
        <dbReference type="Proteomes" id="UP000051952"/>
    </source>
</evidence>
<feature type="region of interest" description="Disordered" evidence="1">
    <location>
        <begin position="409"/>
        <end position="464"/>
    </location>
</feature>
<reference evidence="3" key="1">
    <citation type="submission" date="2015-09" db="EMBL/GenBank/DDBJ databases">
        <authorList>
            <consortium name="Pathogen Informatics"/>
        </authorList>
    </citation>
    <scope>NUCLEOTIDE SEQUENCE [LARGE SCALE GENOMIC DNA]</scope>
    <source>
        <strain evidence="3">Lake Konstanz</strain>
    </source>
</reference>
<feature type="region of interest" description="Disordered" evidence="1">
    <location>
        <begin position="374"/>
        <end position="393"/>
    </location>
</feature>
<sequence>MNLDDRGDGVAFNYVDFLTLAEECEEMYINLRRWEAKKARWDAQEAMSRTELEELRRGTDVLRAENGKLRTAFAELAKNADAASVTQLSEEDESLLSSNSAVAVAASTEPVVREDIHMHILEVHKKLRSINRTNFSVFCGDVPKLMTEILPVLRSVKPDAENALALTLDIVEQLATCLSWACGVQNRGPSRGVSPPPALGPLPSSPTLSVPASVRSEKKSTSRLELPLPIMSRTSSPTPGILHKATPGSLHSVALLHREPRTLADLDASLPSPQPSPRTTSVMPHPRKHPTSPRSSKVTVPPLQRSLPTPLAVPSHMLPSLPVPSAQRTHLKPTSSPAPRLLLDEDDVLPARKPTVAYADHQEPAILVSRKRTSSLGVTNSNKDRNSEVPSELQLAPRLHDAVGLTTFSARDAPHSSPLTQKEPRPLAERSPNHSTPPLKRHRIEGLPYQSQLHQDTTSDLMGF</sequence>